<feature type="non-terminal residue" evidence="7">
    <location>
        <position position="1"/>
    </location>
</feature>
<sequence length="190" mass="22379">FSKFLFYFYTSYKMAFLRNAFRNYPLVSNCVIYGTLYVTAEFSQQTVLKKVIKKPETPEPPYDTGVMKRYAIVGTCAMSPTLFYWYKWLDGKFPGTATKIVVRKCILDQFLMTPQLLAIFYISMSLLEGKDDVFAELKKKFVPTFIANSFFWMPIQALNFLYIPSRFRVVYIGCCTLVWVNILCWFKRKE</sequence>
<protein>
    <submittedName>
        <fullName evidence="7">Mpv17-like protein</fullName>
    </submittedName>
</protein>
<keyword evidence="8" id="KW-1185">Reference proteome</keyword>
<dbReference type="OrthoDB" id="430207at2759"/>
<comment type="caution">
    <text evidence="7">The sequence shown here is derived from an EMBL/GenBank/DDBJ whole genome shotgun (WGS) entry which is preliminary data.</text>
</comment>
<gene>
    <name evidence="7" type="ORF">Ocin01_06475</name>
</gene>
<accession>A0A1D2N4K9</accession>
<name>A0A1D2N4K9_ORCCI</name>
<dbReference type="PANTHER" id="PTHR11266:SF85">
    <property type="entry name" value="MPV17-LIKE PROTEIN"/>
    <property type="match status" value="1"/>
</dbReference>
<dbReference type="STRING" id="48709.A0A1D2N4K9"/>
<feature type="transmembrane region" description="Helical" evidence="6">
    <location>
        <begin position="169"/>
        <end position="186"/>
    </location>
</feature>
<evidence type="ECO:0000256" key="2">
    <source>
        <dbReference type="ARBA" id="ARBA00006824"/>
    </source>
</evidence>
<evidence type="ECO:0000256" key="3">
    <source>
        <dbReference type="ARBA" id="ARBA00022692"/>
    </source>
</evidence>
<evidence type="ECO:0000256" key="4">
    <source>
        <dbReference type="ARBA" id="ARBA00022989"/>
    </source>
</evidence>
<dbReference type="PANTHER" id="PTHR11266">
    <property type="entry name" value="PEROXISOMAL MEMBRANE PROTEIN 2, PXMP2 MPV17"/>
    <property type="match status" value="1"/>
</dbReference>
<dbReference type="Pfam" id="PF04117">
    <property type="entry name" value="Mpv17_PMP22"/>
    <property type="match status" value="1"/>
</dbReference>
<evidence type="ECO:0000256" key="1">
    <source>
        <dbReference type="ARBA" id="ARBA00004141"/>
    </source>
</evidence>
<dbReference type="InterPro" id="IPR007248">
    <property type="entry name" value="Mpv17_PMP22"/>
</dbReference>
<evidence type="ECO:0000256" key="5">
    <source>
        <dbReference type="ARBA" id="ARBA00023136"/>
    </source>
</evidence>
<dbReference type="Proteomes" id="UP000094527">
    <property type="component" value="Unassembled WGS sequence"/>
</dbReference>
<reference evidence="7 8" key="1">
    <citation type="journal article" date="2016" name="Genome Biol. Evol.">
        <title>Gene Family Evolution Reflects Adaptation to Soil Environmental Stressors in the Genome of the Collembolan Orchesella cincta.</title>
        <authorList>
            <person name="Faddeeva-Vakhrusheva A."/>
            <person name="Derks M.F."/>
            <person name="Anvar S.Y."/>
            <person name="Agamennone V."/>
            <person name="Suring W."/>
            <person name="Smit S."/>
            <person name="van Straalen N.M."/>
            <person name="Roelofs D."/>
        </authorList>
    </citation>
    <scope>NUCLEOTIDE SEQUENCE [LARGE SCALE GENOMIC DNA]</scope>
    <source>
        <tissue evidence="7">Mixed pool</tissue>
    </source>
</reference>
<evidence type="ECO:0000256" key="6">
    <source>
        <dbReference type="RuleBase" id="RU363053"/>
    </source>
</evidence>
<dbReference type="OMA" id="QFVSKRW"/>
<dbReference type="AlphaFoldDB" id="A0A1D2N4K9"/>
<keyword evidence="3 6" id="KW-0812">Transmembrane</keyword>
<organism evidence="7 8">
    <name type="scientific">Orchesella cincta</name>
    <name type="common">Springtail</name>
    <name type="synonym">Podura cincta</name>
    <dbReference type="NCBI Taxonomy" id="48709"/>
    <lineage>
        <taxon>Eukaryota</taxon>
        <taxon>Metazoa</taxon>
        <taxon>Ecdysozoa</taxon>
        <taxon>Arthropoda</taxon>
        <taxon>Hexapoda</taxon>
        <taxon>Collembola</taxon>
        <taxon>Entomobryomorpha</taxon>
        <taxon>Entomobryoidea</taxon>
        <taxon>Orchesellidae</taxon>
        <taxon>Orchesellinae</taxon>
        <taxon>Orchesella</taxon>
    </lineage>
</organism>
<dbReference type="GO" id="GO:0005739">
    <property type="term" value="C:mitochondrion"/>
    <property type="evidence" value="ECO:0007669"/>
    <property type="project" value="TreeGrafter"/>
</dbReference>
<feature type="transmembrane region" description="Helical" evidence="6">
    <location>
        <begin position="106"/>
        <end position="129"/>
    </location>
</feature>
<evidence type="ECO:0000313" key="7">
    <source>
        <dbReference type="EMBL" id="ODN00203.1"/>
    </source>
</evidence>
<proteinExistence type="inferred from homology"/>
<feature type="transmembrane region" description="Helical" evidence="6">
    <location>
        <begin position="141"/>
        <end position="163"/>
    </location>
</feature>
<feature type="transmembrane region" description="Helical" evidence="6">
    <location>
        <begin position="70"/>
        <end position="86"/>
    </location>
</feature>
<keyword evidence="4 6" id="KW-1133">Transmembrane helix</keyword>
<comment type="subcellular location">
    <subcellularLocation>
        <location evidence="1">Membrane</location>
        <topology evidence="1">Multi-pass membrane protein</topology>
    </subcellularLocation>
</comment>
<dbReference type="EMBL" id="LJIJ01000224">
    <property type="protein sequence ID" value="ODN00203.1"/>
    <property type="molecule type" value="Genomic_DNA"/>
</dbReference>
<keyword evidence="5 6" id="KW-0472">Membrane</keyword>
<dbReference type="GO" id="GO:0016020">
    <property type="term" value="C:membrane"/>
    <property type="evidence" value="ECO:0007669"/>
    <property type="project" value="UniProtKB-SubCell"/>
</dbReference>
<comment type="similarity">
    <text evidence="2 6">Belongs to the peroxisomal membrane protein PXMP2/4 family.</text>
</comment>
<evidence type="ECO:0000313" key="8">
    <source>
        <dbReference type="Proteomes" id="UP000094527"/>
    </source>
</evidence>